<dbReference type="GO" id="GO:0003677">
    <property type="term" value="F:DNA binding"/>
    <property type="evidence" value="ECO:0007669"/>
    <property type="project" value="UniProtKB-KW"/>
</dbReference>
<gene>
    <name evidence="1" type="ORF">DWX31_21345</name>
</gene>
<dbReference type="Gene3D" id="3.90.105.50">
    <property type="match status" value="1"/>
</dbReference>
<keyword evidence="1" id="KW-0238">DNA-binding</keyword>
<dbReference type="OrthoDB" id="1854614at2"/>
<comment type="caution">
    <text evidence="1">The sequence shown here is derived from an EMBL/GenBank/DDBJ whole genome shotgun (WGS) entry which is preliminary data.</text>
</comment>
<organism evidence="1 2">
    <name type="scientific">Hungatella hathewayi</name>
    <dbReference type="NCBI Taxonomy" id="154046"/>
    <lineage>
        <taxon>Bacteria</taxon>
        <taxon>Bacillati</taxon>
        <taxon>Bacillota</taxon>
        <taxon>Clostridia</taxon>
        <taxon>Lachnospirales</taxon>
        <taxon>Lachnospiraceae</taxon>
        <taxon>Hungatella</taxon>
    </lineage>
</organism>
<dbReference type="AlphaFoldDB" id="A0A3E3DHF8"/>
<dbReference type="InterPro" id="IPR038148">
    <property type="entry name" value="Tn1545/Tn916_Xis"/>
</dbReference>
<accession>A0A3E3DHF8</accession>
<sequence>MAAKKQTTPPVEIFPLLKTVEQMSKISGIGEHKLRELMDTGEIEFVQNGNRRLLCENAIWDWYNRNKVPVRVAREA</sequence>
<reference evidence="1 2" key="1">
    <citation type="submission" date="2018-08" db="EMBL/GenBank/DDBJ databases">
        <title>A genome reference for cultivated species of the human gut microbiota.</title>
        <authorList>
            <person name="Zou Y."/>
            <person name="Xue W."/>
            <person name="Luo G."/>
        </authorList>
    </citation>
    <scope>NUCLEOTIDE SEQUENCE [LARGE SCALE GENOMIC DNA]</scope>
    <source>
        <strain evidence="1 2">AF19-13AC</strain>
    </source>
</reference>
<proteinExistence type="predicted"/>
<evidence type="ECO:0000313" key="2">
    <source>
        <dbReference type="Proteomes" id="UP000261023"/>
    </source>
</evidence>
<dbReference type="RefSeq" id="WP_117502658.1">
    <property type="nucleotide sequence ID" value="NZ_QTJW01000015.1"/>
</dbReference>
<dbReference type="EMBL" id="QTJW01000015">
    <property type="protein sequence ID" value="RGD68673.1"/>
    <property type="molecule type" value="Genomic_DNA"/>
</dbReference>
<evidence type="ECO:0000313" key="1">
    <source>
        <dbReference type="EMBL" id="RGD68673.1"/>
    </source>
</evidence>
<name>A0A3E3DHF8_9FIRM</name>
<protein>
    <submittedName>
        <fullName evidence="1">DNA-binding protein</fullName>
    </submittedName>
</protein>
<dbReference type="Proteomes" id="UP000261023">
    <property type="component" value="Unassembled WGS sequence"/>
</dbReference>